<evidence type="ECO:0000259" key="1">
    <source>
        <dbReference type="Pfam" id="PF19077"/>
    </source>
</evidence>
<dbReference type="Pfam" id="PF19077">
    <property type="entry name" value="Big_13"/>
    <property type="match status" value="3"/>
</dbReference>
<dbReference type="PANTHER" id="PTHR34677">
    <property type="match status" value="1"/>
</dbReference>
<accession>A0A250J158</accession>
<dbReference type="Gene3D" id="2.60.40.10">
    <property type="entry name" value="Immunoglobulins"/>
    <property type="match status" value="3"/>
</dbReference>
<dbReference type="InterPro" id="IPR013783">
    <property type="entry name" value="Ig-like_fold"/>
</dbReference>
<dbReference type="AlphaFoldDB" id="A0A250J158"/>
<dbReference type="PANTHER" id="PTHR34677:SF3">
    <property type="entry name" value="BACTERIAL IG-LIKE DOMAIN-CONTAINING PROTEIN"/>
    <property type="match status" value="1"/>
</dbReference>
<evidence type="ECO:0000313" key="2">
    <source>
        <dbReference type="EMBL" id="ATB37715.1"/>
    </source>
</evidence>
<sequence length="906" mass="96554">MTSLSISDSVVAGGSLFVKSTTPTITINAPKGRKVWLSIGGGDLVGPLTDLIDGGIYRSDILNLSRATTYRVSARTEYQGLWGQPSAELVFTVDDKGPAAGFDPTPPAHTNSTSASFFFTFRPDSSIDTFDTVSFQYSLTGGNSWINTDKDVTITDLTPNRDHTLYVRALDLAGNPGTSASHTWNIDTYPPRIASVTQPTDGALLGISSNPPAFAGKVEKSTDKVDVYVDNEPVANNRSVTGTDWSYSGSALTPGAHQVQVIVRDLAGNTKMSSPVYFSMDLEAPTVTIQSPVGDSLVRPTPLVVSGTTERGSTVTLTLKMGTTEVPLAVRTALADSNGNWRYETSATLADGRYTVAATATDPATNTGAPSGGINFIVDQVPPETTLTGCPANGYANASSLSFGYSATDANPTGMTYACAANVNATTQSVNCDQAYAGYTADGTYTWLVRATDAASNTDLSPAFCRWVWDRTPPSDVSITNNPKPVTNEDYGIFAFSATDETSGLANYRCSTDGVIYTDCFSPHVYPTPETKGYVLYVRARDRAGNESVNATKYEWTVNKGLPVAKLTPVSGADNPTNATTAVFRLEVEPRLPQNSVKFYYVINNPTVTDLKEFREVLPDGSTTDGSHAVNISIDVSSYSERMTIRAVALDETRKIQTPRDLQQSYEWNIDRTPPSVEIVSGPNTWERVPAVRFEFLAPGESEVRGFRCEVSDCVSPPTGTRDCTGTRSGARAVFQLQEGVREGRNCVSVRALDMADNESVKPAHYEWQLDTKAPEAPSIDAPQGSLRVTTRLPSVEGSAEPNVKVLLLLDDGTTPAAEATANAQGRWVAYFGQAVADGSHNLKAIARDQAGNDSAEGEVVTLLVDGRSVARVVGGGLSCASTGGGGSWLALLALAALRAGRRRSR</sequence>
<feature type="domain" description="Bacterial Ig-like" evidence="1">
    <location>
        <begin position="794"/>
        <end position="866"/>
    </location>
</feature>
<organism evidence="2 3">
    <name type="scientific">Cystobacter fuscus</name>
    <dbReference type="NCBI Taxonomy" id="43"/>
    <lineage>
        <taxon>Bacteria</taxon>
        <taxon>Pseudomonadati</taxon>
        <taxon>Myxococcota</taxon>
        <taxon>Myxococcia</taxon>
        <taxon>Myxococcales</taxon>
        <taxon>Cystobacterineae</taxon>
        <taxon>Archangiaceae</taxon>
        <taxon>Cystobacter</taxon>
    </lineage>
</organism>
<dbReference type="EMBL" id="CP022098">
    <property type="protein sequence ID" value="ATB37715.1"/>
    <property type="molecule type" value="Genomic_DNA"/>
</dbReference>
<dbReference type="Proteomes" id="UP000217257">
    <property type="component" value="Chromosome"/>
</dbReference>
<dbReference type="NCBIfam" id="NF033510">
    <property type="entry name" value="Ca_tandemer"/>
    <property type="match status" value="2"/>
</dbReference>
<dbReference type="KEGG" id="cfus:CYFUS_003140"/>
<dbReference type="InterPro" id="IPR044016">
    <property type="entry name" value="Big_13"/>
</dbReference>
<feature type="domain" description="Bacterial Ig-like" evidence="1">
    <location>
        <begin position="298"/>
        <end position="379"/>
    </location>
</feature>
<reference evidence="2 3" key="1">
    <citation type="submission" date="2017-06" db="EMBL/GenBank/DDBJ databases">
        <title>Sequencing and comparative analysis of myxobacterial genomes.</title>
        <authorList>
            <person name="Rupp O."/>
            <person name="Goesmann A."/>
            <person name="Sogaard-Andersen L."/>
        </authorList>
    </citation>
    <scope>NUCLEOTIDE SEQUENCE [LARGE SCALE GENOMIC DNA]</scope>
    <source>
        <strain evidence="2 3">DSM 52655</strain>
    </source>
</reference>
<feature type="domain" description="Bacterial Ig-like" evidence="1">
    <location>
        <begin position="209"/>
        <end position="281"/>
    </location>
</feature>
<evidence type="ECO:0000313" key="3">
    <source>
        <dbReference type="Proteomes" id="UP000217257"/>
    </source>
</evidence>
<name>A0A250J158_9BACT</name>
<gene>
    <name evidence="2" type="ORF">CYFUS_003140</name>
</gene>
<protein>
    <recommendedName>
        <fullName evidence="1">Bacterial Ig-like domain-containing protein</fullName>
    </recommendedName>
</protein>
<proteinExistence type="predicted"/>